<evidence type="ECO:0000313" key="3">
    <source>
        <dbReference type="EMBL" id="REF89495.1"/>
    </source>
</evidence>
<protein>
    <submittedName>
        <fullName evidence="3">Uncharacterized protein</fullName>
    </submittedName>
</protein>
<keyword evidence="2" id="KW-0472">Membrane</keyword>
<proteinExistence type="predicted"/>
<sequence>MQATLDDIRPSRRVELPQRLRKRKRGVSIQTAAIMAILFAAGLVLICGREAPPSQPETQVVAAPPPEWTDIAHPLALFDLSAPQFAHLPQDYAARRNRLGGGRQDILTFGRLDGGDPFFRLTLYRVGGEAVPDVPLFVDLVRAAAAIDLAITRSANPANLPTRFGPLETADIDLAAGAAMAVPCLGFRGAGLGGAFRLSGFACGTKARPMSRPALACLIDRLEFDGEGGDPALARYFVESEMNRGRACAGTTRAPDPARANWIDEDDAPPPLRLRKMR</sequence>
<keyword evidence="2" id="KW-0812">Transmembrane</keyword>
<dbReference type="OrthoDB" id="7989784at2"/>
<feature type="transmembrane region" description="Helical" evidence="2">
    <location>
        <begin position="27"/>
        <end position="46"/>
    </location>
</feature>
<evidence type="ECO:0000313" key="4">
    <source>
        <dbReference type="Proteomes" id="UP000256900"/>
    </source>
</evidence>
<feature type="region of interest" description="Disordered" evidence="1">
    <location>
        <begin position="248"/>
        <end position="278"/>
    </location>
</feature>
<comment type="caution">
    <text evidence="3">The sequence shown here is derived from an EMBL/GenBank/DDBJ whole genome shotgun (WGS) entry which is preliminary data.</text>
</comment>
<accession>A0A3D9Z3Y4</accession>
<dbReference type="EMBL" id="QUMO01000001">
    <property type="protein sequence ID" value="REF89495.1"/>
    <property type="molecule type" value="Genomic_DNA"/>
</dbReference>
<reference evidence="3 4" key="1">
    <citation type="submission" date="2018-08" db="EMBL/GenBank/DDBJ databases">
        <title>Genomic Encyclopedia of Type Strains, Phase IV (KMG-IV): sequencing the most valuable type-strain genomes for metagenomic binning, comparative biology and taxonomic classification.</title>
        <authorList>
            <person name="Goeker M."/>
        </authorList>
    </citation>
    <scope>NUCLEOTIDE SEQUENCE [LARGE SCALE GENOMIC DNA]</scope>
    <source>
        <strain evidence="3 4">BW863</strain>
    </source>
</reference>
<name>A0A3D9Z3Y4_9HYPH</name>
<organism evidence="3 4">
    <name type="scientific">Methylovirgula ligni</name>
    <dbReference type="NCBI Taxonomy" id="569860"/>
    <lineage>
        <taxon>Bacteria</taxon>
        <taxon>Pseudomonadati</taxon>
        <taxon>Pseudomonadota</taxon>
        <taxon>Alphaproteobacteria</taxon>
        <taxon>Hyphomicrobiales</taxon>
        <taxon>Beijerinckiaceae</taxon>
        <taxon>Methylovirgula</taxon>
    </lineage>
</organism>
<keyword evidence="2" id="KW-1133">Transmembrane helix</keyword>
<gene>
    <name evidence="3" type="ORF">DES32_0717</name>
</gene>
<evidence type="ECO:0000256" key="1">
    <source>
        <dbReference type="SAM" id="MobiDB-lite"/>
    </source>
</evidence>
<dbReference type="RefSeq" id="WP_115835255.1">
    <property type="nucleotide sequence ID" value="NZ_CP025086.1"/>
</dbReference>
<keyword evidence="4" id="KW-1185">Reference proteome</keyword>
<dbReference type="Proteomes" id="UP000256900">
    <property type="component" value="Unassembled WGS sequence"/>
</dbReference>
<dbReference type="AlphaFoldDB" id="A0A3D9Z3Y4"/>
<evidence type="ECO:0000256" key="2">
    <source>
        <dbReference type="SAM" id="Phobius"/>
    </source>
</evidence>